<dbReference type="Gene3D" id="3.40.630.10">
    <property type="entry name" value="Zn peptidases"/>
    <property type="match status" value="1"/>
</dbReference>
<dbReference type="InterPro" id="IPR055438">
    <property type="entry name" value="AstE_AspA_cat"/>
</dbReference>
<dbReference type="EMBL" id="MCGE01000010">
    <property type="protein sequence ID" value="ORZ17178.1"/>
    <property type="molecule type" value="Genomic_DNA"/>
</dbReference>
<evidence type="ECO:0000256" key="1">
    <source>
        <dbReference type="ARBA" id="ARBA00001947"/>
    </source>
</evidence>
<dbReference type="CDD" id="cd06251">
    <property type="entry name" value="M14_ASTE_ASPA-like"/>
    <property type="match status" value="1"/>
</dbReference>
<dbReference type="PANTHER" id="PTHR37326">
    <property type="entry name" value="BLL3975 PROTEIN"/>
    <property type="match status" value="1"/>
</dbReference>
<dbReference type="PANTHER" id="PTHR37326:SF1">
    <property type="entry name" value="BLL3975 PROTEIN"/>
    <property type="match status" value="1"/>
</dbReference>
<keyword evidence="4" id="KW-0862">Zinc</keyword>
<dbReference type="InterPro" id="IPR053138">
    <property type="entry name" value="N-alpha-Ac-DABA_deacetylase"/>
</dbReference>
<feature type="domain" description="Succinylglutamate desuccinylase/Aspartoacylase catalytic" evidence="6">
    <location>
        <begin position="476"/>
        <end position="654"/>
    </location>
</feature>
<comment type="caution">
    <text evidence="7">The sequence shown here is derived from an EMBL/GenBank/DDBJ whole genome shotgun (WGS) entry which is preliminary data.</text>
</comment>
<name>A0A1X2IIN3_9FUNG</name>
<accession>A0A1X2IIN3</accession>
<evidence type="ECO:0000256" key="5">
    <source>
        <dbReference type="SAM" id="MobiDB-lite"/>
    </source>
</evidence>
<evidence type="ECO:0000256" key="3">
    <source>
        <dbReference type="ARBA" id="ARBA00022801"/>
    </source>
</evidence>
<comment type="cofactor">
    <cofactor evidence="1">
        <name>Zn(2+)</name>
        <dbReference type="ChEBI" id="CHEBI:29105"/>
    </cofactor>
</comment>
<sequence length="767" mass="86030">MIPPSEHPLQTKQRRQSVIIESDSPDPSLLHVINLKPSKDYVQQAWKNGSGVTGQIAIYPPDKDFIKDSFFWRLSVNTINTDECQFSRFPGYRCTMVVLPSAQENGVTSVQPSAVLNHQDDELSTHVKSLFPYTWDGDWKTSCKVRHVPVTCLQLIFNPSIGSARINVDKLGSGIMDEESEEYYYGKKRLLGAFCLVYVVEGNVQVYLDEHHHQDERSPQFLEHGQTLLIERDEESSPTTMIIRPSDSKGIVGIQGVDATIICIQIAEGKHNKWSTDTITNIHANKTTSLDEEEEDRDEKIPVNEIPPYTTEPTSIDNEPVAPTTTANHNHLIPSRRRSSIIRRRSLVPYEDGPNETYQHPISTDVPGAEMDHDRHKASLKEQLVNAPFSAVDEGARRDSLAMLANSYDPTQLYKPDSIFAIHVRADMPQPVVRDRLMIEDFAEHSTNTVWIKMMTQGLNEWVRIPVIVLRGSDNGPVVGVTAAVHGNELNGVPCIHRVVSQIDVKALKGTVVAVPCVNVIGYLKFQREFADGRDLNRQFPGKEDGYASQVYCFHLMHKILSQFNYMIDLHTASFGRVNSYYVRADMNDPVAAHLAKLQKSQIILHNSGQDGTMRSAAAAKNIKAITVEIGNPQLFQDQYVQWSYWGVMRVLDHLGMYNIDDTQHAEQADEGPPHTILCSSGFWIYTRTGGVLEVYPGVNTIIRKGDLIARMKDMFGTVVDEYFAPCTSVIIGRSSNPVALTGDRIVHLGVIKKKSETLAKVAKENY</sequence>
<dbReference type="OrthoDB" id="5588846at2759"/>
<keyword evidence="3" id="KW-0378">Hydrolase</keyword>
<dbReference type="AlphaFoldDB" id="A0A1X2IIN3"/>
<dbReference type="GO" id="GO:0016788">
    <property type="term" value="F:hydrolase activity, acting on ester bonds"/>
    <property type="evidence" value="ECO:0007669"/>
    <property type="project" value="InterPro"/>
</dbReference>
<evidence type="ECO:0000313" key="7">
    <source>
        <dbReference type="EMBL" id="ORZ17178.1"/>
    </source>
</evidence>
<dbReference type="SUPFAM" id="SSF51182">
    <property type="entry name" value="RmlC-like cupins"/>
    <property type="match status" value="1"/>
</dbReference>
<keyword evidence="8" id="KW-1185">Reference proteome</keyword>
<evidence type="ECO:0000259" key="6">
    <source>
        <dbReference type="Pfam" id="PF24827"/>
    </source>
</evidence>
<dbReference type="InterPro" id="IPR014710">
    <property type="entry name" value="RmlC-like_jellyroll"/>
</dbReference>
<reference evidence="7 8" key="1">
    <citation type="submission" date="2016-07" db="EMBL/GenBank/DDBJ databases">
        <title>Pervasive Adenine N6-methylation of Active Genes in Fungi.</title>
        <authorList>
            <consortium name="DOE Joint Genome Institute"/>
            <person name="Mondo S.J."/>
            <person name="Dannebaum R.O."/>
            <person name="Kuo R.C."/>
            <person name="Labutti K."/>
            <person name="Haridas S."/>
            <person name="Kuo A."/>
            <person name="Salamov A."/>
            <person name="Ahrendt S.R."/>
            <person name="Lipzen A."/>
            <person name="Sullivan W."/>
            <person name="Andreopoulos W.B."/>
            <person name="Clum A."/>
            <person name="Lindquist E."/>
            <person name="Daum C."/>
            <person name="Ramamoorthy G.K."/>
            <person name="Gryganskyi A."/>
            <person name="Culley D."/>
            <person name="Magnuson J.K."/>
            <person name="James T.Y."/>
            <person name="O'Malley M.A."/>
            <person name="Stajich J.E."/>
            <person name="Spatafora J.W."/>
            <person name="Visel A."/>
            <person name="Grigoriev I.V."/>
        </authorList>
    </citation>
    <scope>NUCLEOTIDE SEQUENCE [LARGE SCALE GENOMIC DNA]</scope>
    <source>
        <strain evidence="7 8">NRRL 1336</strain>
    </source>
</reference>
<proteinExistence type="predicted"/>
<dbReference type="Gene3D" id="2.60.120.10">
    <property type="entry name" value="Jelly Rolls"/>
    <property type="match status" value="1"/>
</dbReference>
<dbReference type="InterPro" id="IPR011051">
    <property type="entry name" value="RmlC_Cupin_sf"/>
</dbReference>
<evidence type="ECO:0000313" key="8">
    <source>
        <dbReference type="Proteomes" id="UP000193560"/>
    </source>
</evidence>
<dbReference type="Pfam" id="PF24827">
    <property type="entry name" value="AstE_AspA_cat"/>
    <property type="match status" value="1"/>
</dbReference>
<evidence type="ECO:0000256" key="4">
    <source>
        <dbReference type="ARBA" id="ARBA00022833"/>
    </source>
</evidence>
<gene>
    <name evidence="7" type="ORF">BCR42DRAFT_414085</name>
</gene>
<dbReference type="Proteomes" id="UP000193560">
    <property type="component" value="Unassembled WGS sequence"/>
</dbReference>
<keyword evidence="2" id="KW-0479">Metal-binding</keyword>
<organism evidence="7 8">
    <name type="scientific">Absidia repens</name>
    <dbReference type="NCBI Taxonomy" id="90262"/>
    <lineage>
        <taxon>Eukaryota</taxon>
        <taxon>Fungi</taxon>
        <taxon>Fungi incertae sedis</taxon>
        <taxon>Mucoromycota</taxon>
        <taxon>Mucoromycotina</taxon>
        <taxon>Mucoromycetes</taxon>
        <taxon>Mucorales</taxon>
        <taxon>Cunninghamellaceae</taxon>
        <taxon>Absidia</taxon>
    </lineage>
</organism>
<dbReference type="SUPFAM" id="SSF53187">
    <property type="entry name" value="Zn-dependent exopeptidases"/>
    <property type="match status" value="1"/>
</dbReference>
<dbReference type="GO" id="GO:0046872">
    <property type="term" value="F:metal ion binding"/>
    <property type="evidence" value="ECO:0007669"/>
    <property type="project" value="UniProtKB-KW"/>
</dbReference>
<dbReference type="InterPro" id="IPR010282">
    <property type="entry name" value="Uncharacterised_HutD/Ves"/>
</dbReference>
<feature type="region of interest" description="Disordered" evidence="5">
    <location>
        <begin position="288"/>
        <end position="317"/>
    </location>
</feature>
<dbReference type="Pfam" id="PF05962">
    <property type="entry name" value="HutD"/>
    <property type="match status" value="1"/>
</dbReference>
<protein>
    <recommendedName>
        <fullName evidence="6">Succinylglutamate desuccinylase/Aspartoacylase catalytic domain-containing protein</fullName>
    </recommendedName>
</protein>
<evidence type="ECO:0000256" key="2">
    <source>
        <dbReference type="ARBA" id="ARBA00022723"/>
    </source>
</evidence>